<evidence type="ECO:0000259" key="4">
    <source>
        <dbReference type="Pfam" id="PF13439"/>
    </source>
</evidence>
<organism evidence="5 6">
    <name type="scientific">Rufibacter radiotolerans</name>
    <dbReference type="NCBI Taxonomy" id="1379910"/>
    <lineage>
        <taxon>Bacteria</taxon>
        <taxon>Pseudomonadati</taxon>
        <taxon>Bacteroidota</taxon>
        <taxon>Cytophagia</taxon>
        <taxon>Cytophagales</taxon>
        <taxon>Hymenobacteraceae</taxon>
        <taxon>Rufibacter</taxon>
    </lineage>
</organism>
<evidence type="ECO:0000256" key="2">
    <source>
        <dbReference type="ARBA" id="ARBA00022679"/>
    </source>
</evidence>
<sequence length="342" mass="39424">MRRIAGTLAAAGYQVTLLGRQLPASTPLEEQPFKQHRFTCFFLKGPGFYLEYNLRLLFWFMRHPFDLYGAIDADTALAGIFTSWWRRKPLVYDAHEFFQELPEVVHRPLVRKLWAWVEDLAFKRATLAYTVSVSLQEYFQQKYQRPVALIRNMPLRQTAHSKPKTPPFFIYQGSLNVGRGLECTIEAMQHVPAQLVICGEGPLKAQLQNLTYRLGLEQKVLFKGNLAPAALVQLTASALGGVMLLEKMGLSYYYSLANKFFDYVQAGIPQVCVPFPEYRLLNAQYEVALMAQPQVQDVQDAMLKLLQDAELYGRLRENCLLARQEWCWEKEGQRLVELYNKL</sequence>
<accession>A0A0H4VUM1</accession>
<dbReference type="PATRIC" id="fig|1379910.4.peg.2141"/>
<dbReference type="PANTHER" id="PTHR12526">
    <property type="entry name" value="GLYCOSYLTRANSFERASE"/>
    <property type="match status" value="1"/>
</dbReference>
<proteinExistence type="predicted"/>
<dbReference type="PANTHER" id="PTHR12526:SF629">
    <property type="entry name" value="TEICHURONIC ACID BIOSYNTHESIS GLYCOSYLTRANSFERASE TUAH-RELATED"/>
    <property type="match status" value="1"/>
</dbReference>
<protein>
    <recommendedName>
        <fullName evidence="7">Glycosyltransferase</fullName>
    </recommendedName>
</protein>
<reference evidence="5 6" key="1">
    <citation type="submission" date="2015-01" db="EMBL/GenBank/DDBJ databases">
        <title>Rufibacter sp./DG31D/ whole genome sequencing.</title>
        <authorList>
            <person name="Kim M.K."/>
            <person name="Srinivasan S."/>
            <person name="Lee J.-J."/>
        </authorList>
    </citation>
    <scope>NUCLEOTIDE SEQUENCE [LARGE SCALE GENOMIC DNA]</scope>
    <source>
        <strain evidence="5 6">DG31D</strain>
    </source>
</reference>
<dbReference type="STRING" id="1379910.TH63_09860"/>
<dbReference type="Pfam" id="PF13439">
    <property type="entry name" value="Glyco_transf_4"/>
    <property type="match status" value="1"/>
</dbReference>
<dbReference type="GO" id="GO:0016757">
    <property type="term" value="F:glycosyltransferase activity"/>
    <property type="evidence" value="ECO:0007669"/>
    <property type="project" value="UniProtKB-KW"/>
</dbReference>
<dbReference type="Proteomes" id="UP000036458">
    <property type="component" value="Chromosome"/>
</dbReference>
<dbReference type="Gene3D" id="3.40.50.2000">
    <property type="entry name" value="Glycogen Phosphorylase B"/>
    <property type="match status" value="2"/>
</dbReference>
<dbReference type="InterPro" id="IPR001296">
    <property type="entry name" value="Glyco_trans_1"/>
</dbReference>
<keyword evidence="2" id="KW-0808">Transferase</keyword>
<keyword evidence="6" id="KW-1185">Reference proteome</keyword>
<dbReference type="InterPro" id="IPR028098">
    <property type="entry name" value="Glyco_trans_4-like_N"/>
</dbReference>
<feature type="domain" description="Glycosyltransferase subfamily 4-like N-terminal" evidence="4">
    <location>
        <begin position="2"/>
        <end position="152"/>
    </location>
</feature>
<evidence type="ECO:0000313" key="5">
    <source>
        <dbReference type="EMBL" id="AKQ47607.1"/>
    </source>
</evidence>
<evidence type="ECO:0000313" key="6">
    <source>
        <dbReference type="Proteomes" id="UP000036458"/>
    </source>
</evidence>
<keyword evidence="1" id="KW-0328">Glycosyltransferase</keyword>
<dbReference type="Pfam" id="PF00534">
    <property type="entry name" value="Glycos_transf_1"/>
    <property type="match status" value="1"/>
</dbReference>
<name>A0A0H4VUM1_9BACT</name>
<dbReference type="KEGG" id="ruf:TH63_09860"/>
<dbReference type="AlphaFoldDB" id="A0A0H4VUM1"/>
<feature type="domain" description="Glycosyl transferase family 1" evidence="3">
    <location>
        <begin position="159"/>
        <end position="318"/>
    </location>
</feature>
<gene>
    <name evidence="5" type="ORF">TH63_09860</name>
</gene>
<evidence type="ECO:0000259" key="3">
    <source>
        <dbReference type="Pfam" id="PF00534"/>
    </source>
</evidence>
<evidence type="ECO:0008006" key="7">
    <source>
        <dbReference type="Google" id="ProtNLM"/>
    </source>
</evidence>
<evidence type="ECO:0000256" key="1">
    <source>
        <dbReference type="ARBA" id="ARBA00022676"/>
    </source>
</evidence>
<dbReference type="SUPFAM" id="SSF53756">
    <property type="entry name" value="UDP-Glycosyltransferase/glycogen phosphorylase"/>
    <property type="match status" value="1"/>
</dbReference>
<dbReference type="EMBL" id="CP010777">
    <property type="protein sequence ID" value="AKQ47607.1"/>
    <property type="molecule type" value="Genomic_DNA"/>
</dbReference>